<evidence type="ECO:0000256" key="2">
    <source>
        <dbReference type="ARBA" id="ARBA00005551"/>
    </source>
</evidence>
<evidence type="ECO:0000313" key="14">
    <source>
        <dbReference type="EMBL" id="WTW74199.1"/>
    </source>
</evidence>
<feature type="transmembrane region" description="Helical" evidence="12">
    <location>
        <begin position="248"/>
        <end position="269"/>
    </location>
</feature>
<name>A0AAU2W6B6_9ACTN</name>
<dbReference type="GO" id="GO:1902600">
    <property type="term" value="P:proton transmembrane transport"/>
    <property type="evidence" value="ECO:0007669"/>
    <property type="project" value="InterPro"/>
</dbReference>
<accession>A0AAU2W6B6</accession>
<dbReference type="Gene3D" id="1.20.1530.20">
    <property type="match status" value="1"/>
</dbReference>
<dbReference type="EMBL" id="CP108314">
    <property type="protein sequence ID" value="WTW74199.1"/>
    <property type="molecule type" value="Genomic_DNA"/>
</dbReference>
<feature type="transmembrane region" description="Helical" evidence="12">
    <location>
        <begin position="182"/>
        <end position="205"/>
    </location>
</feature>
<evidence type="ECO:0000256" key="6">
    <source>
        <dbReference type="ARBA" id="ARBA00022989"/>
    </source>
</evidence>
<dbReference type="PANTHER" id="PTHR43562">
    <property type="entry name" value="NAPA-TYPE SODIUM/HYDROGEN ANTIPORTER"/>
    <property type="match status" value="1"/>
</dbReference>
<comment type="similarity">
    <text evidence="2">Belongs to the monovalent cation:proton antiporter 2 (CPA2) transporter (TC 2.A.37) family.</text>
</comment>
<feature type="region of interest" description="Disordered" evidence="11">
    <location>
        <begin position="434"/>
        <end position="457"/>
    </location>
</feature>
<dbReference type="InterPro" id="IPR038770">
    <property type="entry name" value="Na+/solute_symporter_sf"/>
</dbReference>
<keyword evidence="8" id="KW-0406">Ion transport</keyword>
<feature type="transmembrane region" description="Helical" evidence="12">
    <location>
        <begin position="12"/>
        <end position="33"/>
    </location>
</feature>
<keyword evidence="5 12" id="KW-0812">Transmembrane</keyword>
<evidence type="ECO:0000256" key="7">
    <source>
        <dbReference type="ARBA" id="ARBA00023053"/>
    </source>
</evidence>
<feature type="transmembrane region" description="Helical" evidence="12">
    <location>
        <begin position="275"/>
        <end position="291"/>
    </location>
</feature>
<gene>
    <name evidence="14" type="ORF">OG398_38620</name>
</gene>
<feature type="domain" description="Cation/H+ exchanger transmembrane" evidence="13">
    <location>
        <begin position="29"/>
        <end position="412"/>
    </location>
</feature>
<organism evidence="14">
    <name type="scientific">Streptomyces sp. NBC_00008</name>
    <dbReference type="NCBI Taxonomy" id="2903610"/>
    <lineage>
        <taxon>Bacteria</taxon>
        <taxon>Bacillati</taxon>
        <taxon>Actinomycetota</taxon>
        <taxon>Actinomycetes</taxon>
        <taxon>Kitasatosporales</taxon>
        <taxon>Streptomycetaceae</taxon>
        <taxon>Streptomyces</taxon>
    </lineage>
</organism>
<feature type="transmembrane region" description="Helical" evidence="12">
    <location>
        <begin position="393"/>
        <end position="412"/>
    </location>
</feature>
<feature type="transmembrane region" description="Helical" evidence="12">
    <location>
        <begin position="298"/>
        <end position="317"/>
    </location>
</feature>
<keyword evidence="4" id="KW-0050">Antiport</keyword>
<evidence type="ECO:0000256" key="12">
    <source>
        <dbReference type="SAM" id="Phobius"/>
    </source>
</evidence>
<evidence type="ECO:0000256" key="3">
    <source>
        <dbReference type="ARBA" id="ARBA00022448"/>
    </source>
</evidence>
<evidence type="ECO:0000256" key="10">
    <source>
        <dbReference type="ARBA" id="ARBA00023201"/>
    </source>
</evidence>
<comment type="subcellular location">
    <subcellularLocation>
        <location evidence="1">Membrane</location>
        <topology evidence="1">Multi-pass membrane protein</topology>
    </subcellularLocation>
</comment>
<feature type="transmembrane region" description="Helical" evidence="12">
    <location>
        <begin position="147"/>
        <end position="170"/>
    </location>
</feature>
<keyword evidence="9 12" id="KW-0472">Membrane</keyword>
<keyword evidence="10" id="KW-0739">Sodium transport</keyword>
<dbReference type="GO" id="GO:0015297">
    <property type="term" value="F:antiporter activity"/>
    <property type="evidence" value="ECO:0007669"/>
    <property type="project" value="UniProtKB-KW"/>
</dbReference>
<dbReference type="Pfam" id="PF00999">
    <property type="entry name" value="Na_H_Exchanger"/>
    <property type="match status" value="1"/>
</dbReference>
<evidence type="ECO:0000256" key="1">
    <source>
        <dbReference type="ARBA" id="ARBA00004141"/>
    </source>
</evidence>
<sequence length="457" mass="47077">MILATGVVAPIPAHGLMILFLQVGVLLLLAMVLGRLAVRCGMPPVAGELTAGVIVGPSLLAHVAPGAGNWLFPQEPTQMHLLDSVGQFGVILMLGFTGMHLDLKLLRRKGARAARISVSGLVLPLALGIWLGFLLPAELRAPGADGIVFALFVGVAMCVSAVPVIARTLLDMQLIHRDVGQMIVIAGTVDDAVGWLLVSLIAAMGTTGLHAGDVSLTLARMALLLLFTATAGRALVGAAMRTAARASAPGAPAVTAVVLMILAAAGAGALEFEPVFGAFLCGIVIGSAKDVDIRALSPLNTTVMTVLAPLFFATAGLRMDLTALADPEIAAWGLAVFGLAVLGKFLGAFLGGLTSRMTRWESLALGAGMNARGVIEVIIAMVGVRIGLLTVEMYSIVVLVAVLTSLMAPPLLRLAMSRVELTAEETMRKTRMLTTQDTAAGGSPAPLPEPSGPIVHS</sequence>
<evidence type="ECO:0000256" key="4">
    <source>
        <dbReference type="ARBA" id="ARBA00022449"/>
    </source>
</evidence>
<keyword evidence="3" id="KW-0813">Transport</keyword>
<feature type="transmembrane region" description="Helical" evidence="12">
    <location>
        <begin position="329"/>
        <end position="351"/>
    </location>
</feature>
<evidence type="ECO:0000256" key="9">
    <source>
        <dbReference type="ARBA" id="ARBA00023136"/>
    </source>
</evidence>
<keyword evidence="7" id="KW-0915">Sodium</keyword>
<feature type="transmembrane region" description="Helical" evidence="12">
    <location>
        <begin position="45"/>
        <end position="64"/>
    </location>
</feature>
<dbReference type="AlphaFoldDB" id="A0AAU2W6B6"/>
<evidence type="ECO:0000256" key="5">
    <source>
        <dbReference type="ARBA" id="ARBA00022692"/>
    </source>
</evidence>
<protein>
    <submittedName>
        <fullName evidence="14">Cation:proton antiporter</fullName>
    </submittedName>
</protein>
<dbReference type="GO" id="GO:0016020">
    <property type="term" value="C:membrane"/>
    <property type="evidence" value="ECO:0007669"/>
    <property type="project" value="UniProtKB-SubCell"/>
</dbReference>
<evidence type="ECO:0000256" key="11">
    <source>
        <dbReference type="SAM" id="MobiDB-lite"/>
    </source>
</evidence>
<feature type="transmembrane region" description="Helical" evidence="12">
    <location>
        <begin position="84"/>
        <end position="101"/>
    </location>
</feature>
<reference evidence="14" key="1">
    <citation type="submission" date="2022-10" db="EMBL/GenBank/DDBJ databases">
        <title>The complete genomes of actinobacterial strains from the NBC collection.</title>
        <authorList>
            <person name="Joergensen T.S."/>
            <person name="Alvarez Arevalo M."/>
            <person name="Sterndorff E.B."/>
            <person name="Faurdal D."/>
            <person name="Vuksanovic O."/>
            <person name="Mourched A.-S."/>
            <person name="Charusanti P."/>
            <person name="Shaw S."/>
            <person name="Blin K."/>
            <person name="Weber T."/>
        </authorList>
    </citation>
    <scope>NUCLEOTIDE SEQUENCE</scope>
    <source>
        <strain evidence="14">NBC_00008</strain>
    </source>
</reference>
<proteinExistence type="inferred from homology"/>
<feature type="transmembrane region" description="Helical" evidence="12">
    <location>
        <begin position="113"/>
        <end position="135"/>
    </location>
</feature>
<dbReference type="PANTHER" id="PTHR43562:SF3">
    <property type="entry name" value="SODIUM ION_PROTON EXCHANGER (EUROFUNG)"/>
    <property type="match status" value="1"/>
</dbReference>
<feature type="transmembrane region" description="Helical" evidence="12">
    <location>
        <begin position="217"/>
        <end position="236"/>
    </location>
</feature>
<evidence type="ECO:0000259" key="13">
    <source>
        <dbReference type="Pfam" id="PF00999"/>
    </source>
</evidence>
<dbReference type="GO" id="GO:0006814">
    <property type="term" value="P:sodium ion transport"/>
    <property type="evidence" value="ECO:0007669"/>
    <property type="project" value="UniProtKB-KW"/>
</dbReference>
<keyword evidence="6 12" id="KW-1133">Transmembrane helix</keyword>
<dbReference type="InterPro" id="IPR006153">
    <property type="entry name" value="Cation/H_exchanger_TM"/>
</dbReference>
<evidence type="ECO:0000256" key="8">
    <source>
        <dbReference type="ARBA" id="ARBA00023065"/>
    </source>
</evidence>